<reference evidence="1 2" key="1">
    <citation type="journal article" date="2014" name="ISME J.">
        <title>Candidatus Competibacter-lineage genomes retrieved from metagenomes reveal functional metabolic diversity.</title>
        <authorList>
            <person name="McIlroy S.J."/>
            <person name="Albertsen M."/>
            <person name="Andresen E.K."/>
            <person name="Saunders A.M."/>
            <person name="Kristiansen R."/>
            <person name="Stokholm-Bjerregaard M."/>
            <person name="Nielsen K.L."/>
            <person name="Nielsen P.H."/>
        </authorList>
    </citation>
    <scope>NUCLEOTIDE SEQUENCE [LARGE SCALE GENOMIC DNA]</scope>
    <source>
        <strain evidence="1 2">Run_B_J11</strain>
    </source>
</reference>
<accession>A0A7U7GC36</accession>
<keyword evidence="2" id="KW-1185">Reference proteome</keyword>
<dbReference type="Proteomes" id="UP000019184">
    <property type="component" value="Unassembled WGS sequence"/>
</dbReference>
<evidence type="ECO:0000313" key="2">
    <source>
        <dbReference type="Proteomes" id="UP000019184"/>
    </source>
</evidence>
<dbReference type="EMBL" id="CBTK010000199">
    <property type="protein sequence ID" value="CDH45683.1"/>
    <property type="molecule type" value="Genomic_DNA"/>
</dbReference>
<protein>
    <recommendedName>
        <fullName evidence="3">CopG family transcriptional regulator</fullName>
    </recommendedName>
</protein>
<evidence type="ECO:0000313" key="1">
    <source>
        <dbReference type="EMBL" id="CDH45683.1"/>
    </source>
</evidence>
<organism evidence="1 2">
    <name type="scientific">Candidatus Contendobacter odensis Run_B_J11</name>
    <dbReference type="NCBI Taxonomy" id="1400861"/>
    <lineage>
        <taxon>Bacteria</taxon>
        <taxon>Pseudomonadati</taxon>
        <taxon>Pseudomonadota</taxon>
        <taxon>Gammaproteobacteria</taxon>
        <taxon>Candidatus Competibacteraceae</taxon>
        <taxon>Candidatus Contendibacter</taxon>
    </lineage>
</organism>
<name>A0A7U7GC36_9GAMM</name>
<sequence length="66" mass="7236">MADEGSTTAAPSTLITLRISKALINQLDAWVRERAYKTGQRVTRNGAIVELIQTALQEHRKGEEAG</sequence>
<dbReference type="RefSeq" id="WP_034433637.1">
    <property type="nucleotide sequence ID" value="NZ_CBTK010000199.1"/>
</dbReference>
<gene>
    <name evidence="1" type="ORF">BN874_2780004</name>
</gene>
<comment type="caution">
    <text evidence="1">The sequence shown here is derived from an EMBL/GenBank/DDBJ whole genome shotgun (WGS) entry which is preliminary data.</text>
</comment>
<dbReference type="AlphaFoldDB" id="A0A7U7GC36"/>
<proteinExistence type="predicted"/>
<evidence type="ECO:0008006" key="3">
    <source>
        <dbReference type="Google" id="ProtNLM"/>
    </source>
</evidence>